<dbReference type="NCBIfam" id="TIGR03856">
    <property type="entry name" value="F420_MSMEG_2906"/>
    <property type="match status" value="1"/>
</dbReference>
<feature type="domain" description="Luciferase-like" evidence="5">
    <location>
        <begin position="17"/>
        <end position="225"/>
    </location>
</feature>
<dbReference type="PANTHER" id="PTHR42847">
    <property type="entry name" value="ALKANESULFONATE MONOOXYGENASE"/>
    <property type="match status" value="1"/>
</dbReference>
<comment type="caution">
    <text evidence="6">The sequence shown here is derived from an EMBL/GenBank/DDBJ whole genome shotgun (WGS) entry which is preliminary data.</text>
</comment>
<keyword evidence="4" id="KW-0503">Monooxygenase</keyword>
<keyword evidence="7" id="KW-1185">Reference proteome</keyword>
<keyword evidence="2" id="KW-0288">FMN</keyword>
<reference evidence="6 7" key="1">
    <citation type="journal article" date="2011" name="Stand. Genomic Sci.">
        <title>High quality draft genome sequence of Segniliparus rugosus CDC 945(T)= (ATCC BAA-974(T)).</title>
        <authorList>
            <person name="Earl A.M."/>
            <person name="Desjardins C.A."/>
            <person name="Fitzgerald M.G."/>
            <person name="Arachchi H.M."/>
            <person name="Zeng Q."/>
            <person name="Mehta T."/>
            <person name="Griggs A."/>
            <person name="Birren B.W."/>
            <person name="Toney N.C."/>
            <person name="Carr J."/>
            <person name="Posey J."/>
            <person name="Butler W.R."/>
        </authorList>
    </citation>
    <scope>NUCLEOTIDE SEQUENCE [LARGE SCALE GENOMIC DNA]</scope>
    <source>
        <strain evidence="7">ATCC BAA-974 / DSM 45345 / CCUG 50838 / CIP 108380 / JCM 13579 / CDC 945</strain>
    </source>
</reference>
<accession>E5XPW9</accession>
<dbReference type="RefSeq" id="WP_007469152.1">
    <property type="nucleotide sequence ID" value="NZ_KI391953.1"/>
</dbReference>
<dbReference type="InterPro" id="IPR036661">
    <property type="entry name" value="Luciferase-like_sf"/>
</dbReference>
<dbReference type="PANTHER" id="PTHR42847:SF8">
    <property type="entry name" value="CONSERVED PROTEIN"/>
    <property type="match status" value="1"/>
</dbReference>
<dbReference type="HOGENOM" id="CLU_027853_6_4_11"/>
<organism evidence="6 7">
    <name type="scientific">Segniliparus rugosus (strain ATCC BAA-974 / DSM 45345 / CCUG 50838 / CIP 108380 / JCM 13579 / CDC 945)</name>
    <dbReference type="NCBI Taxonomy" id="679197"/>
    <lineage>
        <taxon>Bacteria</taxon>
        <taxon>Bacillati</taxon>
        <taxon>Actinomycetota</taxon>
        <taxon>Actinomycetes</taxon>
        <taxon>Mycobacteriales</taxon>
        <taxon>Segniliparaceae</taxon>
        <taxon>Segniliparus</taxon>
    </lineage>
</organism>
<dbReference type="STRING" id="679197.HMPREF9336_01541"/>
<evidence type="ECO:0000256" key="3">
    <source>
        <dbReference type="ARBA" id="ARBA00023002"/>
    </source>
</evidence>
<proteinExistence type="predicted"/>
<protein>
    <recommendedName>
        <fullName evidence="5">Luciferase-like domain-containing protein</fullName>
    </recommendedName>
</protein>
<keyword evidence="1" id="KW-0285">Flavoprotein</keyword>
<keyword evidence="3" id="KW-0560">Oxidoreductase</keyword>
<evidence type="ECO:0000256" key="2">
    <source>
        <dbReference type="ARBA" id="ARBA00022643"/>
    </source>
</evidence>
<dbReference type="EMBL" id="ACZI02000001">
    <property type="protein sequence ID" value="EFV13606.1"/>
    <property type="molecule type" value="Genomic_DNA"/>
</dbReference>
<name>E5XPW9_SEGRC</name>
<dbReference type="InterPro" id="IPR050172">
    <property type="entry name" value="SsuD_RutA_monooxygenase"/>
</dbReference>
<dbReference type="InterPro" id="IPR011251">
    <property type="entry name" value="Luciferase-like_dom"/>
</dbReference>
<evidence type="ECO:0000256" key="1">
    <source>
        <dbReference type="ARBA" id="ARBA00022630"/>
    </source>
</evidence>
<dbReference type="AlphaFoldDB" id="E5XPW9"/>
<dbReference type="Proteomes" id="UP000004816">
    <property type="component" value="Unassembled WGS sequence"/>
</dbReference>
<dbReference type="Pfam" id="PF00296">
    <property type="entry name" value="Bac_luciferase"/>
    <property type="match status" value="1"/>
</dbReference>
<evidence type="ECO:0000313" key="6">
    <source>
        <dbReference type="EMBL" id="EFV13606.1"/>
    </source>
</evidence>
<dbReference type="InterPro" id="IPR022480">
    <property type="entry name" value="F420_MSMEG2906"/>
</dbReference>
<dbReference type="GO" id="GO:0008726">
    <property type="term" value="F:alkanesulfonate monooxygenase activity"/>
    <property type="evidence" value="ECO:0007669"/>
    <property type="project" value="TreeGrafter"/>
</dbReference>
<gene>
    <name evidence="6" type="ORF">HMPREF9336_01541</name>
</gene>
<evidence type="ECO:0000313" key="7">
    <source>
        <dbReference type="Proteomes" id="UP000004816"/>
    </source>
</evidence>
<dbReference type="eggNOG" id="COG2141">
    <property type="taxonomic scope" value="Bacteria"/>
</dbReference>
<evidence type="ECO:0000259" key="5">
    <source>
        <dbReference type="Pfam" id="PF00296"/>
    </source>
</evidence>
<dbReference type="OrthoDB" id="4029802at2"/>
<evidence type="ECO:0000256" key="4">
    <source>
        <dbReference type="ARBA" id="ARBA00023033"/>
    </source>
</evidence>
<dbReference type="SUPFAM" id="SSF51679">
    <property type="entry name" value="Bacterial luciferase-like"/>
    <property type="match status" value="1"/>
</dbReference>
<dbReference type="GO" id="GO:0046306">
    <property type="term" value="P:alkanesulfonate catabolic process"/>
    <property type="evidence" value="ECO:0007669"/>
    <property type="project" value="TreeGrafter"/>
</dbReference>
<sequence length="272" mass="30279">MGRPIRISLFIPPTRFDNYGAVRDQVKAAEDTGADILLGFDHFFAPEVVGFENDRPVLADPQPLDLPNFEPLTALAAWAEQTSRAELGLLVTGIGYRNPDLLADIARTIDHISGGRHILGLGAGWYKPDYDEYGYEFGTFTTRFQLFEEGLERIKARFAKLNPAPLRQIPILIGGTGEKKTLPLVAKYADIWHSFGDIPSLQRRKDILAGLLEQNNRPADAVELAQEWPGIEQADAYVAAGVTLFKLDYRLGEDKTVEQAREAIAWRDKTNG</sequence>
<dbReference type="Gene3D" id="3.20.20.30">
    <property type="entry name" value="Luciferase-like domain"/>
    <property type="match status" value="1"/>
</dbReference>